<evidence type="ECO:0000313" key="2">
    <source>
        <dbReference type="Proteomes" id="UP001055072"/>
    </source>
</evidence>
<accession>A0ACB8U0T9</accession>
<dbReference type="EMBL" id="MU274916">
    <property type="protein sequence ID" value="KAI0087779.1"/>
    <property type="molecule type" value="Genomic_DNA"/>
</dbReference>
<proteinExistence type="predicted"/>
<dbReference type="Proteomes" id="UP001055072">
    <property type="component" value="Unassembled WGS sequence"/>
</dbReference>
<comment type="caution">
    <text evidence="1">The sequence shown here is derived from an EMBL/GenBank/DDBJ whole genome shotgun (WGS) entry which is preliminary data.</text>
</comment>
<organism evidence="1 2">
    <name type="scientific">Irpex rosettiformis</name>
    <dbReference type="NCBI Taxonomy" id="378272"/>
    <lineage>
        <taxon>Eukaryota</taxon>
        <taxon>Fungi</taxon>
        <taxon>Dikarya</taxon>
        <taxon>Basidiomycota</taxon>
        <taxon>Agaricomycotina</taxon>
        <taxon>Agaricomycetes</taxon>
        <taxon>Polyporales</taxon>
        <taxon>Irpicaceae</taxon>
        <taxon>Irpex</taxon>
    </lineage>
</organism>
<evidence type="ECO:0000313" key="1">
    <source>
        <dbReference type="EMBL" id="KAI0087779.1"/>
    </source>
</evidence>
<keyword evidence="2" id="KW-1185">Reference proteome</keyword>
<sequence length="399" mass="44321">MSSSQAPTIELVFEPTLKLPDEVLNGIVQLRFPNLTNDKIEEVHVKLRGTAYTEISRAVGTSAMVFTQRIHLAKENISLWSSSNSDYRPPGSDILKIPFTFTLPSTLLPSFDFGGISAGERVRIRYAIEVVGRRPGRLRRNLRIIMPFPVLPPLSLGAELREAFQSGWNGPWRSTVEKKSIRKGLWGEYSDVAMTFTLPEVEALPVFAPIPFTLTLVTHSKLMKRSEKSEDGTIFPTPPLDPRAIELKLTSDVWIKTDGMDYTCRDKTVTHLGGFGSQESSSGPVAGAVVGPLKKVWVPAEGEKSSEKGRWKQEVAFASSMRFSCAPSFTSETVKLSYKLKLKVDYAGVGNSHTAEVPVQIVSSMYPIGERAWDGPPPEFELPPNYFEGTWEDDPNEKE</sequence>
<reference evidence="1" key="1">
    <citation type="journal article" date="2021" name="Environ. Microbiol.">
        <title>Gene family expansions and transcriptome signatures uncover fungal adaptations to wood decay.</title>
        <authorList>
            <person name="Hage H."/>
            <person name="Miyauchi S."/>
            <person name="Viragh M."/>
            <person name="Drula E."/>
            <person name="Min B."/>
            <person name="Chaduli D."/>
            <person name="Navarro D."/>
            <person name="Favel A."/>
            <person name="Norest M."/>
            <person name="Lesage-Meessen L."/>
            <person name="Balint B."/>
            <person name="Merenyi Z."/>
            <person name="de Eugenio L."/>
            <person name="Morin E."/>
            <person name="Martinez A.T."/>
            <person name="Baldrian P."/>
            <person name="Stursova M."/>
            <person name="Martinez M.J."/>
            <person name="Novotny C."/>
            <person name="Magnuson J.K."/>
            <person name="Spatafora J.W."/>
            <person name="Maurice S."/>
            <person name="Pangilinan J."/>
            <person name="Andreopoulos W."/>
            <person name="LaButti K."/>
            <person name="Hundley H."/>
            <person name="Na H."/>
            <person name="Kuo A."/>
            <person name="Barry K."/>
            <person name="Lipzen A."/>
            <person name="Henrissat B."/>
            <person name="Riley R."/>
            <person name="Ahrendt S."/>
            <person name="Nagy L.G."/>
            <person name="Grigoriev I.V."/>
            <person name="Martin F."/>
            <person name="Rosso M.N."/>
        </authorList>
    </citation>
    <scope>NUCLEOTIDE SEQUENCE</scope>
    <source>
        <strain evidence="1">CBS 384.51</strain>
    </source>
</reference>
<gene>
    <name evidence="1" type="ORF">BDY19DRAFT_223404</name>
</gene>
<protein>
    <submittedName>
        <fullName evidence="1">Uncharacterized protein</fullName>
    </submittedName>
</protein>
<name>A0ACB8U0T9_9APHY</name>